<protein>
    <submittedName>
        <fullName evidence="1">Uncharacterized protein</fullName>
    </submittedName>
</protein>
<accession>A0ACC3MAD5</accession>
<comment type="caution">
    <text evidence="1">The sequence shown here is derived from an EMBL/GenBank/DDBJ whole genome shotgun (WGS) entry which is preliminary data.</text>
</comment>
<evidence type="ECO:0000313" key="1">
    <source>
        <dbReference type="EMBL" id="KAK3681547.1"/>
    </source>
</evidence>
<organism evidence="1 2">
    <name type="scientific">Vermiconidia calcicola</name>
    <dbReference type="NCBI Taxonomy" id="1690605"/>
    <lineage>
        <taxon>Eukaryota</taxon>
        <taxon>Fungi</taxon>
        <taxon>Dikarya</taxon>
        <taxon>Ascomycota</taxon>
        <taxon>Pezizomycotina</taxon>
        <taxon>Dothideomycetes</taxon>
        <taxon>Dothideomycetidae</taxon>
        <taxon>Mycosphaerellales</taxon>
        <taxon>Extremaceae</taxon>
        <taxon>Vermiconidia</taxon>
    </lineage>
</organism>
<dbReference type="Proteomes" id="UP001281147">
    <property type="component" value="Unassembled WGS sequence"/>
</dbReference>
<gene>
    <name evidence="1" type="ORF">LTR37_020855</name>
</gene>
<keyword evidence="2" id="KW-1185">Reference proteome</keyword>
<proteinExistence type="predicted"/>
<evidence type="ECO:0000313" key="2">
    <source>
        <dbReference type="Proteomes" id="UP001281147"/>
    </source>
</evidence>
<dbReference type="EMBL" id="JAUTXU010000396">
    <property type="protein sequence ID" value="KAK3681547.1"/>
    <property type="molecule type" value="Genomic_DNA"/>
</dbReference>
<name>A0ACC3MAD5_9PEZI</name>
<sequence>MDSSSESPKLIATAKFADHSTANAAPCVQRRALEEGKRMVVAVRRRWKRTLFDLLAIAPLFALAILLALLLGLPKIRYRGFETFGCDPSGDPIVFQHIYDGRFWTKYRKTGWAEWNISVREHKSLFWDVRNTLVITLAFGAMPFSLAKLIDVAWDLIVGRGCQIASIYFIYYLYTGVFAESMRHRPSPLDITLSVQYSTASPSAFLTHLRHLRTGSSSMPRRKYFAMLVLVAAIAYVLLLPTWLSAMTGYQAQTKPLLPTDDNTLVPFENLRTCAETIIDGSRVNLPETTCVPGGGELYDAVVAYLELYGMPGERFTLDNSSIFSYRGEDYRLDPPTLTFGSSVAYSYESSPHKGLTVDTLLTWGVCQPTKNYQWGFSFLLLFIFLIVTLLLATMLFLVWLMCYPKDGGVAIHQVFGDLATAVRVGDIVRSELGDNVATMVDKAMTKAMAGSFAGITLAAKDNA</sequence>
<reference evidence="1" key="1">
    <citation type="submission" date="2023-07" db="EMBL/GenBank/DDBJ databases">
        <title>Black Yeasts Isolated from many extreme environments.</title>
        <authorList>
            <person name="Coleine C."/>
            <person name="Stajich J.E."/>
            <person name="Selbmann L."/>
        </authorList>
    </citation>
    <scope>NUCLEOTIDE SEQUENCE</scope>
    <source>
        <strain evidence="1">CCFEE 5714</strain>
    </source>
</reference>